<accession>A0A4Q7V0M1</accession>
<dbReference type="AlphaFoldDB" id="A0A4Q7V0M1"/>
<evidence type="ECO:0000313" key="3">
    <source>
        <dbReference type="Proteomes" id="UP000291591"/>
    </source>
</evidence>
<dbReference type="InterPro" id="IPR036188">
    <property type="entry name" value="FAD/NAD-bd_sf"/>
</dbReference>
<keyword evidence="3" id="KW-1185">Reference proteome</keyword>
<dbReference type="OrthoDB" id="3653265at2"/>
<name>A0A4Q7V0M1_PSEST</name>
<reference evidence="2 3" key="1">
    <citation type="submission" date="2019-02" db="EMBL/GenBank/DDBJ databases">
        <title>Sequencing the genomes of 1000 actinobacteria strains.</title>
        <authorList>
            <person name="Klenk H.-P."/>
        </authorList>
    </citation>
    <scope>NUCLEOTIDE SEQUENCE [LARGE SCALE GENOMIC DNA]</scope>
    <source>
        <strain evidence="2 3">DSM 45779</strain>
    </source>
</reference>
<evidence type="ECO:0000313" key="2">
    <source>
        <dbReference type="EMBL" id="RZT87635.1"/>
    </source>
</evidence>
<dbReference type="EMBL" id="SHKL01000001">
    <property type="protein sequence ID" value="RZT87635.1"/>
    <property type="molecule type" value="Genomic_DNA"/>
</dbReference>
<comment type="caution">
    <text evidence="2">The sequence shown here is derived from an EMBL/GenBank/DDBJ whole genome shotgun (WGS) entry which is preliminary data.</text>
</comment>
<dbReference type="RefSeq" id="WP_130291757.1">
    <property type="nucleotide sequence ID" value="NZ_SHKL01000001.1"/>
</dbReference>
<dbReference type="InterPro" id="IPR052189">
    <property type="entry name" value="L-asp_N-monooxygenase_NS-form"/>
</dbReference>
<evidence type="ECO:0000259" key="1">
    <source>
        <dbReference type="Pfam" id="PF13454"/>
    </source>
</evidence>
<dbReference type="SUPFAM" id="SSF51905">
    <property type="entry name" value="FAD/NAD(P)-binding domain"/>
    <property type="match status" value="1"/>
</dbReference>
<gene>
    <name evidence="2" type="ORF">EV383_4561</name>
</gene>
<feature type="domain" description="FAD-dependent urate hydroxylase HpyO/Asp monooxygenase CreE-like FAD/NAD(P)-binding" evidence="1">
    <location>
        <begin position="17"/>
        <end position="200"/>
    </location>
</feature>
<dbReference type="Proteomes" id="UP000291591">
    <property type="component" value="Unassembled WGS sequence"/>
</dbReference>
<organism evidence="2 3">
    <name type="scientific">Pseudonocardia sediminis</name>
    <dbReference type="NCBI Taxonomy" id="1397368"/>
    <lineage>
        <taxon>Bacteria</taxon>
        <taxon>Bacillati</taxon>
        <taxon>Actinomycetota</taxon>
        <taxon>Actinomycetes</taxon>
        <taxon>Pseudonocardiales</taxon>
        <taxon>Pseudonocardiaceae</taxon>
        <taxon>Pseudonocardia</taxon>
    </lineage>
</organism>
<dbReference type="Pfam" id="PF13454">
    <property type="entry name" value="NAD_binding_9"/>
    <property type="match status" value="1"/>
</dbReference>
<dbReference type="InterPro" id="IPR038732">
    <property type="entry name" value="HpyO/CreE_NAD-binding"/>
</dbReference>
<dbReference type="PANTHER" id="PTHR40254:SF1">
    <property type="entry name" value="BLR0577 PROTEIN"/>
    <property type="match status" value="1"/>
</dbReference>
<sequence length="656" mass="70295">MSPSTTHRRTDGATAIAIVGAGPRGAGILERLVASAPELHADALAGPGLDVHLIDPYPAGAGRIWRHEQSPLLAMNSMAADVTMYTDDSVVCDGPIVHGPSFWDWAQDLRDNGDPSAELGDELAAELREVTAATFPTRRLQSHYLCQVLRDVIARAPDGMRVHLHRTKATGLVDDGGTQVVTLADGAPLRVDSVVLASGHLDATPTDDECALRDRAHDLGLRYLVPEQTTDSDLSVIEPGETVLARGLGLAFVDLLVLLFEGRGGHFEPAPDEPGGLRYEPSGAEPRLVAGSPRGATYHSKTHYQLLAGRPPLPRFLTPEVTDALIGSGEPVDMAGQVWPLMAKEIGWGWYHELVNGHPEQVRLGWEEFSSRYAELDWDSSEMLALISEAVPDPLDRLDLNALDRPLDGLSAPDMETLQPLVRARIAEDLRQHVEERHTPHLGAFVAMLSVYSETTRLAGSGTLSVRSRAKDMGWWQSFFNSVASGPPGFRVRQMLALSRAGFVEFLGAGMTVEIEADGRFRATSSTLGQADTVTSTVLVDARLPDPSASRSTDALVSSLVAAGDIIEDVLVDDDGTVLRNTGLITVRPADGALVQSDGTVHPRRFAVGPHTTVKVAGAFTRPGMNAQSLRYNDAVARAVLESLPATDAARTTTAA</sequence>
<dbReference type="PANTHER" id="PTHR40254">
    <property type="entry name" value="BLR0577 PROTEIN"/>
    <property type="match status" value="1"/>
</dbReference>
<proteinExistence type="predicted"/>
<protein>
    <submittedName>
        <fullName evidence="2">FAD-NAD(P)-binding protein</fullName>
    </submittedName>
</protein>